<name>A0A1Y0IQ70_9BACL</name>
<dbReference type="EMBL" id="CP021434">
    <property type="protein sequence ID" value="ARU61513.1"/>
    <property type="molecule type" value="Genomic_DNA"/>
</dbReference>
<reference evidence="2" key="1">
    <citation type="submission" date="2017-05" db="EMBL/GenBank/DDBJ databases">
        <authorList>
            <person name="Sung H."/>
        </authorList>
    </citation>
    <scope>NUCLEOTIDE SEQUENCE [LARGE SCALE GENOMIC DNA]</scope>
    <source>
        <strain evidence="2">AR23208</strain>
    </source>
</reference>
<evidence type="ECO:0000313" key="1">
    <source>
        <dbReference type="EMBL" id="ARU61513.1"/>
    </source>
</evidence>
<protein>
    <submittedName>
        <fullName evidence="1">Uncharacterized protein</fullName>
    </submittedName>
</protein>
<organism evidence="1 2">
    <name type="scientific">Tumebacillus avium</name>
    <dbReference type="NCBI Taxonomy" id="1903704"/>
    <lineage>
        <taxon>Bacteria</taxon>
        <taxon>Bacillati</taxon>
        <taxon>Bacillota</taxon>
        <taxon>Bacilli</taxon>
        <taxon>Bacillales</taxon>
        <taxon>Alicyclobacillaceae</taxon>
        <taxon>Tumebacillus</taxon>
    </lineage>
</organism>
<gene>
    <name evidence="1" type="ORF">CBW65_11215</name>
</gene>
<dbReference type="AlphaFoldDB" id="A0A1Y0IQ70"/>
<keyword evidence="2" id="KW-1185">Reference proteome</keyword>
<evidence type="ECO:0000313" key="2">
    <source>
        <dbReference type="Proteomes" id="UP000195437"/>
    </source>
</evidence>
<accession>A0A1Y0IQ70</accession>
<dbReference type="Proteomes" id="UP000195437">
    <property type="component" value="Chromosome"/>
</dbReference>
<proteinExistence type="predicted"/>
<dbReference type="KEGG" id="tum:CBW65_11215"/>
<sequence length="60" mass="6991">MLLARALFNRMYAEFELIAQSQDAGTIRCLDQIIIVHLAMRLLSLFGVIREREEKVSRLK</sequence>